<dbReference type="Proteomes" id="UP000887566">
    <property type="component" value="Unplaced"/>
</dbReference>
<keyword evidence="2" id="KW-1185">Reference proteome</keyword>
<protein>
    <submittedName>
        <fullName evidence="3">Uncharacterized protein</fullName>
    </submittedName>
</protein>
<evidence type="ECO:0000256" key="1">
    <source>
        <dbReference type="SAM" id="MobiDB-lite"/>
    </source>
</evidence>
<organism evidence="2 3">
    <name type="scientific">Plectus sambesii</name>
    <dbReference type="NCBI Taxonomy" id="2011161"/>
    <lineage>
        <taxon>Eukaryota</taxon>
        <taxon>Metazoa</taxon>
        <taxon>Ecdysozoa</taxon>
        <taxon>Nematoda</taxon>
        <taxon>Chromadorea</taxon>
        <taxon>Plectida</taxon>
        <taxon>Plectina</taxon>
        <taxon>Plectoidea</taxon>
        <taxon>Plectidae</taxon>
        <taxon>Plectus</taxon>
    </lineage>
</organism>
<dbReference type="AlphaFoldDB" id="A0A914XVX2"/>
<feature type="region of interest" description="Disordered" evidence="1">
    <location>
        <begin position="149"/>
        <end position="170"/>
    </location>
</feature>
<reference evidence="3" key="1">
    <citation type="submission" date="2022-11" db="UniProtKB">
        <authorList>
            <consortium name="WormBaseParasite"/>
        </authorList>
    </citation>
    <scope>IDENTIFICATION</scope>
</reference>
<name>A0A914XVX2_9BILA</name>
<accession>A0A914XVX2</accession>
<sequence length="218" mass="23046">MRNGDITCSPAGRCWDGNGRSGSVVLNPSGLDQMKCSHLRNRLSARLRTAAPIAKRFRGHATTGTMGRVGVIRVAIVSFLTKSPSGELRLDATEVATPSCRTVHTGLPHGNAARCCKEIHAALQSLDANPYPHQQCQLLIAHSPGCWSSASGRGDERPSPAVKRSPPMPTTPANTCLSVGGHSIASCAVCASLDQTMTSCAPSICPSFRYASNLHQLF</sequence>
<dbReference type="WBParaSite" id="PSAMB.scaffold997size37417.g10166.t1">
    <property type="protein sequence ID" value="PSAMB.scaffold997size37417.g10166.t1"/>
    <property type="gene ID" value="PSAMB.scaffold997size37417.g10166"/>
</dbReference>
<evidence type="ECO:0000313" key="2">
    <source>
        <dbReference type="Proteomes" id="UP000887566"/>
    </source>
</evidence>
<proteinExistence type="predicted"/>
<evidence type="ECO:0000313" key="3">
    <source>
        <dbReference type="WBParaSite" id="PSAMB.scaffold997size37417.g10166.t1"/>
    </source>
</evidence>